<evidence type="ECO:0000256" key="4">
    <source>
        <dbReference type="ARBA" id="ARBA00023180"/>
    </source>
</evidence>
<dbReference type="SUPFAM" id="SSF48225">
    <property type="entry name" value="Seven-hairpin glycosidases"/>
    <property type="match status" value="1"/>
</dbReference>
<dbReference type="GO" id="GO:0005975">
    <property type="term" value="P:carbohydrate metabolic process"/>
    <property type="evidence" value="ECO:0007669"/>
    <property type="project" value="InterPro"/>
</dbReference>
<keyword evidence="7" id="KW-0326">Glycosidase</keyword>
<evidence type="ECO:0000256" key="6">
    <source>
        <dbReference type="PIRSR" id="PIRSR601382-2"/>
    </source>
</evidence>
<keyword evidence="6" id="KW-0106">Calcium</keyword>
<evidence type="ECO:0000256" key="3">
    <source>
        <dbReference type="ARBA" id="ARBA00022824"/>
    </source>
</evidence>
<dbReference type="GO" id="GO:0016020">
    <property type="term" value="C:membrane"/>
    <property type="evidence" value="ECO:0007669"/>
    <property type="project" value="InterPro"/>
</dbReference>
<protein>
    <recommendedName>
        <fullName evidence="7">alpha-1,2-Mannosidase</fullName>
        <ecNumber evidence="7">3.2.1.-</ecNumber>
    </recommendedName>
</protein>
<dbReference type="InterPro" id="IPR001382">
    <property type="entry name" value="Glyco_hydro_47"/>
</dbReference>
<feature type="signal peptide" evidence="8">
    <location>
        <begin position="1"/>
        <end position="24"/>
    </location>
</feature>
<comment type="cofactor">
    <cofactor evidence="6">
        <name>Ca(2+)</name>
        <dbReference type="ChEBI" id="CHEBI:29108"/>
    </cofactor>
</comment>
<reference evidence="9 10" key="1">
    <citation type="journal article" date="2016" name="Proc. Natl. Acad. Sci. U.S.A.">
        <title>Comparative genomics of biotechnologically important yeasts.</title>
        <authorList>
            <person name="Riley R."/>
            <person name="Haridas S."/>
            <person name="Wolfe K.H."/>
            <person name="Lopes M.R."/>
            <person name="Hittinger C.T."/>
            <person name="Goeker M."/>
            <person name="Salamov A.A."/>
            <person name="Wisecaver J.H."/>
            <person name="Long T.M."/>
            <person name="Calvey C.H."/>
            <person name="Aerts A.L."/>
            <person name="Barry K.W."/>
            <person name="Choi C."/>
            <person name="Clum A."/>
            <person name="Coughlan A.Y."/>
            <person name="Deshpande S."/>
            <person name="Douglass A.P."/>
            <person name="Hanson S.J."/>
            <person name="Klenk H.-P."/>
            <person name="LaButti K.M."/>
            <person name="Lapidus A."/>
            <person name="Lindquist E.A."/>
            <person name="Lipzen A.M."/>
            <person name="Meier-Kolthoff J.P."/>
            <person name="Ohm R.A."/>
            <person name="Otillar R.P."/>
            <person name="Pangilinan J.L."/>
            <person name="Peng Y."/>
            <person name="Rokas A."/>
            <person name="Rosa C.A."/>
            <person name="Scheuner C."/>
            <person name="Sibirny A.A."/>
            <person name="Slot J.C."/>
            <person name="Stielow J.B."/>
            <person name="Sun H."/>
            <person name="Kurtzman C.P."/>
            <person name="Blackwell M."/>
            <person name="Grigoriev I.V."/>
            <person name="Jeffries T.W."/>
        </authorList>
    </citation>
    <scope>NUCLEOTIDE SEQUENCE [LARGE SCALE GENOMIC DNA]</scope>
    <source>
        <strain evidence="9 10">NRRL Y-11557</strain>
    </source>
</reference>
<dbReference type="InterPro" id="IPR012341">
    <property type="entry name" value="6hp_glycosidase-like_sf"/>
</dbReference>
<evidence type="ECO:0000256" key="8">
    <source>
        <dbReference type="SAM" id="SignalP"/>
    </source>
</evidence>
<keyword evidence="6" id="KW-0479">Metal-binding</keyword>
<dbReference type="PRINTS" id="PR00747">
    <property type="entry name" value="GLYHDRLASE47"/>
</dbReference>
<feature type="active site" description="Proton donor" evidence="5">
    <location>
        <position position="361"/>
    </location>
</feature>
<dbReference type="AlphaFoldDB" id="A0A1E3Q6I9"/>
<sequence length="741" mass="83328">MTGMNTFIVLACVILCWTVPEAVAFPKQHLDKLREETREAFYHGWNHYLRYGFPEDEIAPISCMGRGSDRANPNNIGINDVLGDYSLTLVDSLDTLAMMDDQAGFESAVKKVERFVQFDLPSRVQVFETTIRMLGGLLSGHIYATSDSLGHKIKGYDGSLLALAVDLANRLLPAFDTPTGIPLARVNLRYGNKNENITETCTAGAASLVLEFATLSRLTGDDKYEKAARKAFFAVWDRRTTLNIVGSAVDAVTGLWLSAYSGIGASVDSFFEYALKSYILLDDESFLDVFAKSYAAIKENILDGWIYRNIHIVTGSPVTSWIDALAAFFPGLQVLAGDINAAVRSHLVYYHIWMTYAGLPERWNYAVNQGSIELGWYGLRPEFVESNYFLYRATKDPFYLHVGAQILSDIQARCRTRCGYAALHDVRTNELEDRMESFFLSETIKYLYLLFDVDNPLNKDGSNFVFSTEAHPLRIDMDLLQPEQQKGVKLRPGSTLIPRQGEDEVEDIEDKDLALEYSPFINDEPDFDSSLENDFHDDDERGSIRDQVASSTCQNVNGYKSFYSFITSWGEFYHLNGIYNFTRISDEVFPPLRNTTKFPSQTSLYSSNISPLENGTIPARRAIIDLPPTHPEAVSVPLRSFPILELFFPAESRSRIWQRGKDLEAPSFDGHRVRFSKQRDGSEGGLGGRMKILTVGGIKVLGNVKVRSLMSRGMHEQDILEVLRDGRVRLRGEDVVNLRVG</sequence>
<feature type="active site" description="Proton donor" evidence="5">
    <location>
        <position position="128"/>
    </location>
</feature>
<dbReference type="GO" id="GO:0036503">
    <property type="term" value="P:ERAD pathway"/>
    <property type="evidence" value="ECO:0007669"/>
    <property type="project" value="UniProtKB-ARBA"/>
</dbReference>
<dbReference type="PANTHER" id="PTHR45679:SF5">
    <property type="entry name" value="ER DEGRADATION-ENHANCING ALPHA-MANNOSIDASE-LIKE PROTEIN 1"/>
    <property type="match status" value="1"/>
</dbReference>
<proteinExistence type="inferred from homology"/>
<dbReference type="GO" id="GO:1904380">
    <property type="term" value="P:endoplasmic reticulum mannose trimming"/>
    <property type="evidence" value="ECO:0007669"/>
    <property type="project" value="InterPro"/>
</dbReference>
<comment type="similarity">
    <text evidence="2 7">Belongs to the glycosyl hydrolase 47 family.</text>
</comment>
<feature type="active site" evidence="5">
    <location>
        <position position="382"/>
    </location>
</feature>
<dbReference type="EMBL" id="KV454295">
    <property type="protein sequence ID" value="ODQ72617.1"/>
    <property type="molecule type" value="Genomic_DNA"/>
</dbReference>
<gene>
    <name evidence="9" type="ORF">LIPSTDRAFT_302275</name>
</gene>
<dbReference type="EC" id="3.2.1.-" evidence="7"/>
<evidence type="ECO:0000256" key="2">
    <source>
        <dbReference type="ARBA" id="ARBA00007658"/>
    </source>
</evidence>
<dbReference type="GO" id="GO:0005509">
    <property type="term" value="F:calcium ion binding"/>
    <property type="evidence" value="ECO:0007669"/>
    <property type="project" value="InterPro"/>
</dbReference>
<keyword evidence="8" id="KW-0732">Signal</keyword>
<dbReference type="OrthoDB" id="8118055at2759"/>
<comment type="subcellular location">
    <subcellularLocation>
        <location evidence="1">Endoplasmic reticulum</location>
    </subcellularLocation>
</comment>
<evidence type="ECO:0000256" key="1">
    <source>
        <dbReference type="ARBA" id="ARBA00004240"/>
    </source>
</evidence>
<keyword evidence="3" id="KW-0256">Endoplasmic reticulum</keyword>
<name>A0A1E3Q6I9_LIPST</name>
<organism evidence="9 10">
    <name type="scientific">Lipomyces starkeyi NRRL Y-11557</name>
    <dbReference type="NCBI Taxonomy" id="675824"/>
    <lineage>
        <taxon>Eukaryota</taxon>
        <taxon>Fungi</taxon>
        <taxon>Dikarya</taxon>
        <taxon>Ascomycota</taxon>
        <taxon>Saccharomycotina</taxon>
        <taxon>Lipomycetes</taxon>
        <taxon>Lipomycetales</taxon>
        <taxon>Lipomycetaceae</taxon>
        <taxon>Lipomyces</taxon>
    </lineage>
</organism>
<dbReference type="Pfam" id="PF01532">
    <property type="entry name" value="Glyco_hydro_47"/>
    <property type="match status" value="1"/>
</dbReference>
<dbReference type="STRING" id="675824.A0A1E3Q6I9"/>
<keyword evidence="7" id="KW-0378">Hydrolase</keyword>
<dbReference type="GO" id="GO:0044322">
    <property type="term" value="C:endoplasmic reticulum quality control compartment"/>
    <property type="evidence" value="ECO:0007669"/>
    <property type="project" value="GOC"/>
</dbReference>
<dbReference type="Gene3D" id="1.50.10.10">
    <property type="match status" value="1"/>
</dbReference>
<keyword evidence="4" id="KW-0325">Glycoprotein</keyword>
<dbReference type="InterPro" id="IPR044674">
    <property type="entry name" value="EDEM1/2/3"/>
</dbReference>
<accession>A0A1E3Q6I9</accession>
<feature type="active site" evidence="5">
    <location>
        <position position="268"/>
    </location>
</feature>
<feature type="binding site" evidence="6">
    <location>
        <position position="468"/>
    </location>
    <ligand>
        <name>Ca(2+)</name>
        <dbReference type="ChEBI" id="CHEBI:29108"/>
    </ligand>
</feature>
<feature type="chain" id="PRO_5009134108" description="alpha-1,2-Mannosidase" evidence="8">
    <location>
        <begin position="25"/>
        <end position="741"/>
    </location>
</feature>
<dbReference type="GO" id="GO:0004571">
    <property type="term" value="F:mannosyl-oligosaccharide 1,2-alpha-mannosidase activity"/>
    <property type="evidence" value="ECO:0007669"/>
    <property type="project" value="InterPro"/>
</dbReference>
<evidence type="ECO:0000256" key="7">
    <source>
        <dbReference type="RuleBase" id="RU361193"/>
    </source>
</evidence>
<dbReference type="PANTHER" id="PTHR45679">
    <property type="entry name" value="ER DEGRADATION-ENHANCING ALPHA-MANNOSIDASE-LIKE PROTEIN 2"/>
    <property type="match status" value="1"/>
</dbReference>
<evidence type="ECO:0000313" key="10">
    <source>
        <dbReference type="Proteomes" id="UP000094385"/>
    </source>
</evidence>
<keyword evidence="10" id="KW-1185">Reference proteome</keyword>
<dbReference type="Proteomes" id="UP000094385">
    <property type="component" value="Unassembled WGS sequence"/>
</dbReference>
<evidence type="ECO:0000256" key="5">
    <source>
        <dbReference type="PIRSR" id="PIRSR601382-1"/>
    </source>
</evidence>
<evidence type="ECO:0000313" key="9">
    <source>
        <dbReference type="EMBL" id="ODQ72617.1"/>
    </source>
</evidence>
<dbReference type="InterPro" id="IPR036026">
    <property type="entry name" value="Seven-hairpin_glycosidases"/>
</dbReference>